<feature type="non-terminal residue" evidence="3">
    <location>
        <position position="1"/>
    </location>
</feature>
<reference evidence="4" key="1">
    <citation type="journal article" date="2019" name="Int. J. Syst. Evol. Microbiol.">
        <title>The Global Catalogue of Microorganisms (GCM) 10K type strain sequencing project: providing services to taxonomists for standard genome sequencing and annotation.</title>
        <authorList>
            <consortium name="The Broad Institute Genomics Platform"/>
            <consortium name="The Broad Institute Genome Sequencing Center for Infectious Disease"/>
            <person name="Wu L."/>
            <person name="Ma J."/>
        </authorList>
    </citation>
    <scope>NUCLEOTIDE SEQUENCE [LARGE SCALE GENOMIC DNA]</scope>
    <source>
        <strain evidence="4">JCM 31486</strain>
    </source>
</reference>
<evidence type="ECO:0000256" key="1">
    <source>
        <dbReference type="SAM" id="MobiDB-lite"/>
    </source>
</evidence>
<feature type="compositionally biased region" description="Low complexity" evidence="1">
    <location>
        <begin position="14"/>
        <end position="24"/>
    </location>
</feature>
<proteinExistence type="predicted"/>
<gene>
    <name evidence="3" type="ORF">ACFQ1S_45775</name>
</gene>
<evidence type="ECO:0000313" key="3">
    <source>
        <dbReference type="EMBL" id="MFD1052382.1"/>
    </source>
</evidence>
<dbReference type="Proteomes" id="UP001597045">
    <property type="component" value="Unassembled WGS sequence"/>
</dbReference>
<keyword evidence="2" id="KW-1133">Transmembrane helix</keyword>
<keyword evidence="2" id="KW-0812">Transmembrane</keyword>
<feature type="region of interest" description="Disordered" evidence="1">
    <location>
        <begin position="1"/>
        <end position="24"/>
    </location>
</feature>
<accession>A0ABW3MNZ0</accession>
<keyword evidence="2" id="KW-0472">Membrane</keyword>
<name>A0ABW3MNZ0_9PSEU</name>
<feature type="transmembrane region" description="Helical" evidence="2">
    <location>
        <begin position="70"/>
        <end position="88"/>
    </location>
</feature>
<sequence length="89" mass="8950">HGCTPGAPVTLTSGDDQVGATTAGTDGTFTSPVAFTRIEAGKHEVTARCGVVLTGSVEQIVTSSTGGHSGTMIVLVFFVLAGIAVLRFN</sequence>
<evidence type="ECO:0000256" key="2">
    <source>
        <dbReference type="SAM" id="Phobius"/>
    </source>
</evidence>
<evidence type="ECO:0008006" key="5">
    <source>
        <dbReference type="Google" id="ProtNLM"/>
    </source>
</evidence>
<keyword evidence="4" id="KW-1185">Reference proteome</keyword>
<comment type="caution">
    <text evidence="3">The sequence shown here is derived from an EMBL/GenBank/DDBJ whole genome shotgun (WGS) entry which is preliminary data.</text>
</comment>
<evidence type="ECO:0000313" key="4">
    <source>
        <dbReference type="Proteomes" id="UP001597045"/>
    </source>
</evidence>
<protein>
    <recommendedName>
        <fullName evidence="5">Bacterial Ig-like domain-containing protein</fullName>
    </recommendedName>
</protein>
<organism evidence="3 4">
    <name type="scientific">Kibdelosporangium lantanae</name>
    <dbReference type="NCBI Taxonomy" id="1497396"/>
    <lineage>
        <taxon>Bacteria</taxon>
        <taxon>Bacillati</taxon>
        <taxon>Actinomycetota</taxon>
        <taxon>Actinomycetes</taxon>
        <taxon>Pseudonocardiales</taxon>
        <taxon>Pseudonocardiaceae</taxon>
        <taxon>Kibdelosporangium</taxon>
    </lineage>
</organism>
<dbReference type="EMBL" id="JBHTIS010004372">
    <property type="protein sequence ID" value="MFD1052382.1"/>
    <property type="molecule type" value="Genomic_DNA"/>
</dbReference>